<dbReference type="InterPro" id="IPR005636">
    <property type="entry name" value="DTW"/>
</dbReference>
<dbReference type="PANTHER" id="PTHR15627:SF8">
    <property type="entry name" value="TRNA-URIDINE AMINOCARBOXYPROPYLTRANSFERASE 1"/>
    <property type="match status" value="1"/>
</dbReference>
<keyword evidence="3" id="KW-0808">Transferase</keyword>
<keyword evidence="4" id="KW-0949">S-adenosyl-L-methionine</keyword>
<evidence type="ECO:0000256" key="2">
    <source>
        <dbReference type="ARBA" id="ARBA00012386"/>
    </source>
</evidence>
<dbReference type="SMART" id="SM01144">
    <property type="entry name" value="DTW"/>
    <property type="match status" value="1"/>
</dbReference>
<evidence type="ECO:0000256" key="5">
    <source>
        <dbReference type="ARBA" id="ARBA00022694"/>
    </source>
</evidence>
<keyword evidence="14" id="KW-1185">Reference proteome</keyword>
<keyword evidence="6" id="KW-0539">Nucleus</keyword>
<dbReference type="OrthoDB" id="3173at2759"/>
<dbReference type="EC" id="2.5.1.25" evidence="2"/>
<evidence type="ECO:0000256" key="4">
    <source>
        <dbReference type="ARBA" id="ARBA00022691"/>
    </source>
</evidence>
<dbReference type="AlphaFoldDB" id="A0A8S1CB88"/>
<comment type="caution">
    <text evidence="13">The sequence shown here is derived from an EMBL/GenBank/DDBJ whole genome shotgun (WGS) entry which is preliminary data.</text>
</comment>
<evidence type="ECO:0000313" key="14">
    <source>
        <dbReference type="Proteomes" id="UP000494165"/>
    </source>
</evidence>
<dbReference type="GO" id="GO:0005634">
    <property type="term" value="C:nucleus"/>
    <property type="evidence" value="ECO:0007669"/>
    <property type="project" value="UniProtKB-SubCell"/>
</dbReference>
<sequence length="294" mass="33797">MEVSTEVDANPFGKYIISDWHFLESMDGRSTCPKCGKSRKYFCYTCYVPIKDLEGKLPVLNLPIKVDIIKHAKEIDGKSTSAHAALLAPNDVSIYIFPCIPDYDDKSENVSEFNVREGNGKMLTIFFSQIVLVFPGKDAISIEEFVSRQSAAKVGASKKRPYSSDKPIDRAIFIDSTWNQCKGIFKDSRLRDLPCVVLKQRITQFWRHQEGSPRWYLATVEAVHQLLVELDLAIKSHSADPESKKTRIEGEANQKDDILSHEFDDLLFFFKFMYEKIHTLYDHNQLKSYKRPLK</sequence>
<dbReference type="InterPro" id="IPR051521">
    <property type="entry name" value="tRNA_Mod/Golgi_Maint"/>
</dbReference>
<evidence type="ECO:0000256" key="7">
    <source>
        <dbReference type="ARBA" id="ARBA00037050"/>
    </source>
</evidence>
<name>A0A8S1CB88_9INSE</name>
<feature type="domain" description="DTW" evidence="12">
    <location>
        <begin position="39"/>
        <end position="282"/>
    </location>
</feature>
<dbReference type="EMBL" id="CADEPI010000026">
    <property type="protein sequence ID" value="CAB3366636.1"/>
    <property type="molecule type" value="Genomic_DNA"/>
</dbReference>
<evidence type="ECO:0000256" key="9">
    <source>
        <dbReference type="ARBA" id="ARBA00039242"/>
    </source>
</evidence>
<evidence type="ECO:0000256" key="6">
    <source>
        <dbReference type="ARBA" id="ARBA00023242"/>
    </source>
</evidence>
<evidence type="ECO:0000256" key="3">
    <source>
        <dbReference type="ARBA" id="ARBA00022679"/>
    </source>
</evidence>
<comment type="catalytic activity">
    <reaction evidence="11">
        <text>a uridine in tRNA + S-adenosyl-L-methionine = a 3-[(3S)-3-amino-3-carboxypropyl]uridine in tRNA + S-methyl-5'-thioadenosine + H(+)</text>
        <dbReference type="Rhea" id="RHEA:62432"/>
        <dbReference type="Rhea" id="RHEA-COMP:13339"/>
        <dbReference type="Rhea" id="RHEA-COMP:16092"/>
        <dbReference type="ChEBI" id="CHEBI:15378"/>
        <dbReference type="ChEBI" id="CHEBI:17509"/>
        <dbReference type="ChEBI" id="CHEBI:59789"/>
        <dbReference type="ChEBI" id="CHEBI:65315"/>
        <dbReference type="ChEBI" id="CHEBI:82930"/>
        <dbReference type="EC" id="2.5.1.25"/>
    </reaction>
</comment>
<dbReference type="Proteomes" id="UP000494165">
    <property type="component" value="Unassembled WGS sequence"/>
</dbReference>
<proteinExistence type="inferred from homology"/>
<evidence type="ECO:0000313" key="13">
    <source>
        <dbReference type="EMBL" id="CAB3366636.1"/>
    </source>
</evidence>
<comment type="similarity">
    <text evidence="8">Belongs to the TDD superfamily. DTWD1 family.</text>
</comment>
<accession>A0A8S1CB88</accession>
<evidence type="ECO:0000256" key="1">
    <source>
        <dbReference type="ARBA" id="ARBA00004123"/>
    </source>
</evidence>
<gene>
    <name evidence="13" type="ORF">CLODIP_2_CD16029</name>
</gene>
<comment type="function">
    <text evidence="7">Catalyzes the formation of 3-(3-amino-3-carboxypropyl)uridine (acp3U) at position 20 in the D-loop of several cytoplasmic tRNAs (acp3U(20)).</text>
</comment>
<reference evidence="13 14" key="1">
    <citation type="submission" date="2020-04" db="EMBL/GenBank/DDBJ databases">
        <authorList>
            <person name="Alioto T."/>
            <person name="Alioto T."/>
            <person name="Gomez Garrido J."/>
        </authorList>
    </citation>
    <scope>NUCLEOTIDE SEQUENCE [LARGE SCALE GENOMIC DNA]</scope>
</reference>
<dbReference type="GO" id="GO:0016432">
    <property type="term" value="F:tRNA-uridine aminocarboxypropyltransferase activity"/>
    <property type="evidence" value="ECO:0007669"/>
    <property type="project" value="UniProtKB-EC"/>
</dbReference>
<dbReference type="PANTHER" id="PTHR15627">
    <property type="entry name" value="NATURAL KILLER CELL-SPECIFIC ANTIGEN KLIP1"/>
    <property type="match status" value="1"/>
</dbReference>
<evidence type="ECO:0000256" key="8">
    <source>
        <dbReference type="ARBA" id="ARBA00038290"/>
    </source>
</evidence>
<protein>
    <recommendedName>
        <fullName evidence="9">tRNA-uridine aminocarboxypropyltransferase 1</fullName>
        <ecNumber evidence="2">2.5.1.25</ecNumber>
    </recommendedName>
    <alternativeName>
        <fullName evidence="10">DTW domain-containing protein 1</fullName>
    </alternativeName>
</protein>
<evidence type="ECO:0000256" key="10">
    <source>
        <dbReference type="ARBA" id="ARBA00042508"/>
    </source>
</evidence>
<dbReference type="GO" id="GO:0006400">
    <property type="term" value="P:tRNA modification"/>
    <property type="evidence" value="ECO:0007669"/>
    <property type="project" value="TreeGrafter"/>
</dbReference>
<organism evidence="13 14">
    <name type="scientific">Cloeon dipterum</name>
    <dbReference type="NCBI Taxonomy" id="197152"/>
    <lineage>
        <taxon>Eukaryota</taxon>
        <taxon>Metazoa</taxon>
        <taxon>Ecdysozoa</taxon>
        <taxon>Arthropoda</taxon>
        <taxon>Hexapoda</taxon>
        <taxon>Insecta</taxon>
        <taxon>Pterygota</taxon>
        <taxon>Palaeoptera</taxon>
        <taxon>Ephemeroptera</taxon>
        <taxon>Pisciforma</taxon>
        <taxon>Baetidae</taxon>
        <taxon>Cloeon</taxon>
    </lineage>
</organism>
<comment type="subcellular location">
    <subcellularLocation>
        <location evidence="1">Nucleus</location>
    </subcellularLocation>
</comment>
<evidence type="ECO:0000259" key="12">
    <source>
        <dbReference type="SMART" id="SM01144"/>
    </source>
</evidence>
<evidence type="ECO:0000256" key="11">
    <source>
        <dbReference type="ARBA" id="ARBA00048718"/>
    </source>
</evidence>
<keyword evidence="5" id="KW-0819">tRNA processing</keyword>
<dbReference type="Pfam" id="PF03942">
    <property type="entry name" value="DTW"/>
    <property type="match status" value="1"/>
</dbReference>